<organism evidence="1 2">
    <name type="scientific">Candidatus Accumulibacter phosphatis</name>
    <dbReference type="NCBI Taxonomy" id="327160"/>
    <lineage>
        <taxon>Bacteria</taxon>
        <taxon>Pseudomonadati</taxon>
        <taxon>Pseudomonadota</taxon>
        <taxon>Betaproteobacteria</taxon>
        <taxon>Candidatus Accumulibacter</taxon>
    </lineage>
</organism>
<feature type="non-terminal residue" evidence="1">
    <location>
        <position position="1"/>
    </location>
</feature>
<name>A0A6A7RU98_9PROT</name>
<comment type="caution">
    <text evidence="1">The sequence shown here is derived from an EMBL/GenBank/DDBJ whole genome shotgun (WGS) entry which is preliminary data.</text>
</comment>
<accession>A0A6A7RU98</accession>
<dbReference type="Pfam" id="PF26611">
    <property type="entry name" value="MAD7"/>
    <property type="match status" value="1"/>
</dbReference>
<dbReference type="AlphaFoldDB" id="A0A6A7RU98"/>
<protein>
    <submittedName>
        <fullName evidence="1">Uncharacterized protein</fullName>
    </submittedName>
</protein>
<reference evidence="1 2" key="1">
    <citation type="submission" date="2017-09" db="EMBL/GenBank/DDBJ databases">
        <title>Metagenomic Analysis Reveals Denitrifying Candidatus Accumulibacter and Flanking Population as a Source of N2O.</title>
        <authorList>
            <person name="Gao H."/>
            <person name="Mao Y."/>
            <person name="Zhao X."/>
            <person name="Liu W.-T."/>
            <person name="Zhang T."/>
            <person name="Wells G."/>
        </authorList>
    </citation>
    <scope>NUCLEOTIDE SEQUENCE [LARGE SCALE GENOMIC DNA]</scope>
    <source>
        <strain evidence="1">CANDO_2_IC</strain>
    </source>
</reference>
<proteinExistence type="predicted"/>
<sequence length="87" mass="10055">DFLVHRHLRKDGEGKAARPLTLRRFLDILRDHYGLHVDREPPGMSVPQDLLRANKQCLERRLRDLGLLVGANDAESMKQLRARFDVA</sequence>
<dbReference type="InterPro" id="IPR058120">
    <property type="entry name" value="MADS7"/>
</dbReference>
<gene>
    <name evidence="1" type="ORF">CRU78_10940</name>
</gene>
<evidence type="ECO:0000313" key="2">
    <source>
        <dbReference type="Proteomes" id="UP000342300"/>
    </source>
</evidence>
<dbReference type="Proteomes" id="UP000342300">
    <property type="component" value="Unassembled WGS sequence"/>
</dbReference>
<dbReference type="EMBL" id="PDHS01000251">
    <property type="protein sequence ID" value="MQM30998.1"/>
    <property type="molecule type" value="Genomic_DNA"/>
</dbReference>
<evidence type="ECO:0000313" key="1">
    <source>
        <dbReference type="EMBL" id="MQM30998.1"/>
    </source>
</evidence>